<name>A0A934MVT9_9GAMM</name>
<keyword evidence="3" id="KW-1185">Reference proteome</keyword>
<dbReference type="EMBL" id="JAEMNX010000005">
    <property type="protein sequence ID" value="MBJ7537414.1"/>
    <property type="molecule type" value="Genomic_DNA"/>
</dbReference>
<dbReference type="AlphaFoldDB" id="A0A934MVT9"/>
<protein>
    <submittedName>
        <fullName evidence="2">DUF1127 domain-containing protein</fullName>
    </submittedName>
</protein>
<comment type="caution">
    <text evidence="2">The sequence shown here is derived from an EMBL/GenBank/DDBJ whole genome shotgun (WGS) entry which is preliminary data.</text>
</comment>
<evidence type="ECO:0000259" key="1">
    <source>
        <dbReference type="Pfam" id="PF06568"/>
    </source>
</evidence>
<evidence type="ECO:0000313" key="2">
    <source>
        <dbReference type="EMBL" id="MBJ7537414.1"/>
    </source>
</evidence>
<organism evidence="2 3">
    <name type="scientific">Marinomonas transparens</name>
    <dbReference type="NCBI Taxonomy" id="2795388"/>
    <lineage>
        <taxon>Bacteria</taxon>
        <taxon>Pseudomonadati</taxon>
        <taxon>Pseudomonadota</taxon>
        <taxon>Gammaproteobacteria</taxon>
        <taxon>Oceanospirillales</taxon>
        <taxon>Oceanospirillaceae</taxon>
        <taxon>Marinomonas</taxon>
    </lineage>
</organism>
<dbReference type="InterPro" id="IPR009506">
    <property type="entry name" value="YjiS-like"/>
</dbReference>
<gene>
    <name evidence="2" type="ORF">I8J31_06925</name>
</gene>
<dbReference type="RefSeq" id="WP_199467548.1">
    <property type="nucleotide sequence ID" value="NZ_JAEMNX010000005.1"/>
</dbReference>
<dbReference type="Proteomes" id="UP000628710">
    <property type="component" value="Unassembled WGS sequence"/>
</dbReference>
<reference evidence="2" key="1">
    <citation type="submission" date="2020-12" db="EMBL/GenBank/DDBJ databases">
        <title>Marinomonas arctica sp. nov., a psychrotolerant bacterium isolated from the Arctic.</title>
        <authorList>
            <person name="Zhang Y."/>
        </authorList>
    </citation>
    <scope>NUCLEOTIDE SEQUENCE</scope>
    <source>
        <strain evidence="2">C1424</strain>
    </source>
</reference>
<evidence type="ECO:0000313" key="3">
    <source>
        <dbReference type="Proteomes" id="UP000628710"/>
    </source>
</evidence>
<accession>A0A934MVT9</accession>
<dbReference type="Pfam" id="PF06568">
    <property type="entry name" value="YjiS-like"/>
    <property type="match status" value="1"/>
</dbReference>
<proteinExistence type="predicted"/>
<sequence length="64" mass="7356">MLVISLLAHIQFCMERYQTRKALAKLTATQLKDVGINEELRTAEIAKASLGGVYQDLYRTRERE</sequence>
<feature type="domain" description="YjiS-like" evidence="1">
    <location>
        <begin position="14"/>
        <end position="38"/>
    </location>
</feature>